<dbReference type="EMBL" id="CP046276">
    <property type="protein sequence ID" value="QGS51765.1"/>
    <property type="molecule type" value="Genomic_DNA"/>
</dbReference>
<sequence length="563" mass="65781">MKIIIKLFVFLFVFPIIMQTLSSCNAKKNNSSLRDDGLIGKREITNILNSLVSESYLSFNQINSDIKKAFSNYDYIRFEEEEINKKSFLIKTDLASFSKSAWNVDISVTESSFENGKYFFNNNLSIVYNYQFNRSLVKIDKVILNSYQENYYGNDVLNPIIVENFDEVENLKIRITKNREYVSSWEYDFEQSNKIYFYIKKNLTSKEPIVISVVFSGNNTKQDTVLQINNFYYEKKEPAKIDYTINGSEFFWGDEILITIKNLNNLSNFSFDTGNDILKGKAKLVSNQIKFKAYFENENANTIDKNKYLYINLRSENDSELITIHIKPIRPIDIDINNIQLDVGKPTNFTLNKRFKDVSLKINQNYENSLVSFLNGKIDKKENSANYEGLSEISLEGWWYSSIMNRESGVLKCKFYIEIDSIEYQKVLSYSLGFEIVNSTEQLYIDKNDYNFISVEEDKKLTYKNIDNAIFVKTNSSEINLNLQTNFFRKIKESTKFVENDVIVVSEISHIFPSKSENFYTVQISINIEKIKSIPSKTQELKTVFSYKNNLYLEISITYDENL</sequence>
<evidence type="ECO:0000313" key="2">
    <source>
        <dbReference type="Proteomes" id="UP000424468"/>
    </source>
</evidence>
<proteinExistence type="predicted"/>
<accession>A0A6I6CA02</accession>
<evidence type="ECO:0000313" key="1">
    <source>
        <dbReference type="EMBL" id="QGS51765.1"/>
    </source>
</evidence>
<protein>
    <recommendedName>
        <fullName evidence="3">Lipoprotein</fullName>
    </recommendedName>
</protein>
<dbReference type="KEGG" id="stab:STABA_v1c04020"/>
<dbReference type="PROSITE" id="PS51257">
    <property type="entry name" value="PROKAR_LIPOPROTEIN"/>
    <property type="match status" value="1"/>
</dbReference>
<reference evidence="1 2" key="1">
    <citation type="submission" date="2019-11" db="EMBL/GenBank/DDBJ databases">
        <title>Complete genome sequence of Spiroplasma tabanidicola TAUS-1 (DSM 22603).</title>
        <authorList>
            <person name="Huang C.-T."/>
            <person name="Lin Y.-C."/>
            <person name="Kuo C.-H."/>
        </authorList>
    </citation>
    <scope>NUCLEOTIDE SEQUENCE [LARGE SCALE GENOMIC DNA]</scope>
    <source>
        <strain evidence="1 2">TAUS-1</strain>
    </source>
</reference>
<dbReference type="RefSeq" id="WP_156006057.1">
    <property type="nucleotide sequence ID" value="NZ_CP046276.1"/>
</dbReference>
<dbReference type="Proteomes" id="UP000424468">
    <property type="component" value="Chromosome"/>
</dbReference>
<organism evidence="1 2">
    <name type="scientific">Spiroplasma tabanidicola</name>
    <dbReference type="NCBI Taxonomy" id="324079"/>
    <lineage>
        <taxon>Bacteria</taxon>
        <taxon>Bacillati</taxon>
        <taxon>Mycoplasmatota</taxon>
        <taxon>Mollicutes</taxon>
        <taxon>Entomoplasmatales</taxon>
        <taxon>Spiroplasmataceae</taxon>
        <taxon>Spiroplasma</taxon>
    </lineage>
</organism>
<evidence type="ECO:0008006" key="3">
    <source>
        <dbReference type="Google" id="ProtNLM"/>
    </source>
</evidence>
<gene>
    <name evidence="1" type="ORF">STABA_v1c04020</name>
</gene>
<keyword evidence="2" id="KW-1185">Reference proteome</keyword>
<dbReference type="AlphaFoldDB" id="A0A6I6CA02"/>
<name>A0A6I6CA02_9MOLU</name>